<gene>
    <name evidence="1" type="ORF">L618_002300000610</name>
</gene>
<proteinExistence type="predicted"/>
<dbReference type="RefSeq" id="WP_186455175.1">
    <property type="nucleotide sequence ID" value="NZ_VLJT01000021.1"/>
</dbReference>
<accession>A0A562E3B8</accession>
<name>A0A562E3B8_RHORH</name>
<dbReference type="AlphaFoldDB" id="A0A562E3B8"/>
<evidence type="ECO:0000313" key="2">
    <source>
        <dbReference type="Proteomes" id="UP000317573"/>
    </source>
</evidence>
<evidence type="ECO:0000313" key="1">
    <source>
        <dbReference type="EMBL" id="TWH16525.1"/>
    </source>
</evidence>
<protein>
    <submittedName>
        <fullName evidence="1">Uncharacterized protein</fullName>
    </submittedName>
</protein>
<comment type="caution">
    <text evidence="1">The sequence shown here is derived from an EMBL/GenBank/DDBJ whole genome shotgun (WGS) entry which is preliminary data.</text>
</comment>
<dbReference type="EMBL" id="VLJT01000021">
    <property type="protein sequence ID" value="TWH16525.1"/>
    <property type="molecule type" value="Genomic_DNA"/>
</dbReference>
<dbReference type="Proteomes" id="UP000317573">
    <property type="component" value="Unassembled WGS sequence"/>
</dbReference>
<sequence>MKGIAALGSLRSPERVYLYTEGRGNRMGSAATFLADVLVAVITQLIETGSSS</sequence>
<reference evidence="1 2" key="1">
    <citation type="submission" date="2019-07" db="EMBL/GenBank/DDBJ databases">
        <title>Genome sequencing of lignin-degrading bacterial isolates.</title>
        <authorList>
            <person name="Gladden J."/>
        </authorList>
    </citation>
    <scope>NUCLEOTIDE SEQUENCE [LARGE SCALE GENOMIC DNA]</scope>
    <source>
        <strain evidence="1 2">J45</strain>
    </source>
</reference>
<organism evidence="1 2">
    <name type="scientific">Rhodococcus rhodochrous J45</name>
    <dbReference type="NCBI Taxonomy" id="935266"/>
    <lineage>
        <taxon>Bacteria</taxon>
        <taxon>Bacillati</taxon>
        <taxon>Actinomycetota</taxon>
        <taxon>Actinomycetes</taxon>
        <taxon>Mycobacteriales</taxon>
        <taxon>Nocardiaceae</taxon>
        <taxon>Rhodococcus</taxon>
    </lineage>
</organism>